<dbReference type="AlphaFoldDB" id="A0A9X0D2N7"/>
<proteinExistence type="predicted"/>
<feature type="coiled-coil region" evidence="1">
    <location>
        <begin position="73"/>
        <end position="104"/>
    </location>
</feature>
<comment type="caution">
    <text evidence="4">The sequence shown here is derived from an EMBL/GenBank/DDBJ whole genome shotgun (WGS) entry which is preliminary data.</text>
</comment>
<evidence type="ECO:0000256" key="3">
    <source>
        <dbReference type="SAM" id="SignalP"/>
    </source>
</evidence>
<feature type="region of interest" description="Disordered" evidence="2">
    <location>
        <begin position="25"/>
        <end position="54"/>
    </location>
</feature>
<name>A0A9X0D2N7_9CNID</name>
<evidence type="ECO:0000256" key="2">
    <source>
        <dbReference type="SAM" id="MobiDB-lite"/>
    </source>
</evidence>
<dbReference type="Proteomes" id="UP001163046">
    <property type="component" value="Unassembled WGS sequence"/>
</dbReference>
<organism evidence="4 5">
    <name type="scientific">Desmophyllum pertusum</name>
    <dbReference type="NCBI Taxonomy" id="174260"/>
    <lineage>
        <taxon>Eukaryota</taxon>
        <taxon>Metazoa</taxon>
        <taxon>Cnidaria</taxon>
        <taxon>Anthozoa</taxon>
        <taxon>Hexacorallia</taxon>
        <taxon>Scleractinia</taxon>
        <taxon>Caryophylliina</taxon>
        <taxon>Caryophylliidae</taxon>
        <taxon>Desmophyllum</taxon>
    </lineage>
</organism>
<keyword evidence="1" id="KW-0175">Coiled coil</keyword>
<evidence type="ECO:0000313" key="5">
    <source>
        <dbReference type="Proteomes" id="UP001163046"/>
    </source>
</evidence>
<feature type="chain" id="PRO_5040786958" evidence="3">
    <location>
        <begin position="21"/>
        <end position="225"/>
    </location>
</feature>
<reference evidence="4" key="1">
    <citation type="submission" date="2023-01" db="EMBL/GenBank/DDBJ databases">
        <title>Genome assembly of the deep-sea coral Lophelia pertusa.</title>
        <authorList>
            <person name="Herrera S."/>
            <person name="Cordes E."/>
        </authorList>
    </citation>
    <scope>NUCLEOTIDE SEQUENCE</scope>
    <source>
        <strain evidence="4">USNM1676648</strain>
        <tissue evidence="4">Polyp</tissue>
    </source>
</reference>
<protein>
    <submittedName>
        <fullName evidence="4">Uncharacterized protein</fullName>
    </submittedName>
</protein>
<keyword evidence="3" id="KW-0732">Signal</keyword>
<evidence type="ECO:0000256" key="1">
    <source>
        <dbReference type="SAM" id="Coils"/>
    </source>
</evidence>
<accession>A0A9X0D2N7</accession>
<keyword evidence="5" id="KW-1185">Reference proteome</keyword>
<feature type="compositionally biased region" description="Basic and acidic residues" evidence="2">
    <location>
        <begin position="35"/>
        <end position="48"/>
    </location>
</feature>
<feature type="signal peptide" evidence="3">
    <location>
        <begin position="1"/>
        <end position="20"/>
    </location>
</feature>
<sequence>MFTKLLLFLVVASYALYANGRSVPRETPHFNGLKNDGKETSTSQKDDQTSQEPEEDMLVHVARGLLGGLTNKVNEVQKTAQGYKNKAEEKVKEAKKKAEALPGKVMSKLPAGLGKRKLSNLENDKIVPLERSDDGGLDNDMNKATGQEPEEDMLVHVARGLLGGLTNKVNEVQKTAQGYKNKAEEKVKEAKKKAEALPGKVMSKLPGLGKRRLSNLENDKIVLSP</sequence>
<evidence type="ECO:0000313" key="4">
    <source>
        <dbReference type="EMBL" id="KAJ7383503.1"/>
    </source>
</evidence>
<feature type="coiled-coil region" evidence="1">
    <location>
        <begin position="169"/>
        <end position="200"/>
    </location>
</feature>
<gene>
    <name evidence="4" type="ORF">OS493_027668</name>
</gene>
<dbReference type="EMBL" id="MU825898">
    <property type="protein sequence ID" value="KAJ7383503.1"/>
    <property type="molecule type" value="Genomic_DNA"/>
</dbReference>